<dbReference type="Proteomes" id="UP000279968">
    <property type="component" value="Unassembled WGS sequence"/>
</dbReference>
<dbReference type="AlphaFoldDB" id="A0A3A9ZUP6"/>
<dbReference type="CDD" id="cd00090">
    <property type="entry name" value="HTH_ARSR"/>
    <property type="match status" value="1"/>
</dbReference>
<dbReference type="InterPro" id="IPR011991">
    <property type="entry name" value="ArsR-like_HTH"/>
</dbReference>
<feature type="domain" description="HTH arsR-type" evidence="1">
    <location>
        <begin position="39"/>
        <end position="127"/>
    </location>
</feature>
<dbReference type="GO" id="GO:0003700">
    <property type="term" value="F:DNA-binding transcription factor activity"/>
    <property type="evidence" value="ECO:0007669"/>
    <property type="project" value="InterPro"/>
</dbReference>
<dbReference type="SUPFAM" id="SSF46785">
    <property type="entry name" value="Winged helix' DNA-binding domain"/>
    <property type="match status" value="1"/>
</dbReference>
<evidence type="ECO:0000313" key="3">
    <source>
        <dbReference type="Proteomes" id="UP000279968"/>
    </source>
</evidence>
<dbReference type="GO" id="GO:0003677">
    <property type="term" value="F:DNA binding"/>
    <property type="evidence" value="ECO:0007669"/>
    <property type="project" value="InterPro"/>
</dbReference>
<proteinExistence type="predicted"/>
<dbReference type="SMART" id="SM00418">
    <property type="entry name" value="HTH_ARSR"/>
    <property type="match status" value="1"/>
</dbReference>
<gene>
    <name evidence="2" type="ORF">D7193_25980</name>
</gene>
<dbReference type="OrthoDB" id="3399802at2"/>
<organism evidence="2 3">
    <name type="scientific">Micromonospora costi</name>
    <dbReference type="NCBI Taxonomy" id="1530042"/>
    <lineage>
        <taxon>Bacteria</taxon>
        <taxon>Bacillati</taxon>
        <taxon>Actinomycetota</taxon>
        <taxon>Actinomycetes</taxon>
        <taxon>Micromonosporales</taxon>
        <taxon>Micromonosporaceae</taxon>
        <taxon>Micromonospora</taxon>
    </lineage>
</organism>
<reference evidence="2 3" key="1">
    <citation type="journal article" date="2015" name="Int. J. Syst. Evol. Microbiol.">
        <title>Micromonospora costi sp. nov., isolated from a leaf of Costus speciosus.</title>
        <authorList>
            <person name="Thawai C."/>
        </authorList>
    </citation>
    <scope>NUCLEOTIDE SEQUENCE [LARGE SCALE GENOMIC DNA]</scope>
    <source>
        <strain evidence="2 3">CS1-12</strain>
    </source>
</reference>
<name>A0A3A9ZUP6_9ACTN</name>
<comment type="caution">
    <text evidence="2">The sequence shown here is derived from an EMBL/GenBank/DDBJ whole genome shotgun (WGS) entry which is preliminary data.</text>
</comment>
<evidence type="ECO:0000313" key="2">
    <source>
        <dbReference type="EMBL" id="RKN52028.1"/>
    </source>
</evidence>
<sequence length="263" mass="27158">MPPRFADPHRVVVTTFDVVTSFIVKTPSTGPAGEVIDSTRHRALGTASRASILELVRAAGGGLTIAEVGERTGLHPSTARTHLDRLVDAGLLVKARASGGQPGRPAWRYRVTAEEGPAPAPYRALAAALLDHLARDGRGDVRAEAARAGREWGHHLAAATPPGGNPVDTLLAVLHGLGFNPSLHPTADGSTEIHLSTCPFLELVGRNPDAICGLHVGVVRGALEQAGGPPNGAVLEPFGAPTACVVRLTLPPSATRGPAEVNP</sequence>
<dbReference type="Gene3D" id="1.10.10.10">
    <property type="entry name" value="Winged helix-like DNA-binding domain superfamily/Winged helix DNA-binding domain"/>
    <property type="match status" value="1"/>
</dbReference>
<accession>A0A3A9ZUP6</accession>
<dbReference type="InterPro" id="IPR036388">
    <property type="entry name" value="WH-like_DNA-bd_sf"/>
</dbReference>
<dbReference type="Pfam" id="PF09339">
    <property type="entry name" value="HTH_IclR"/>
    <property type="match status" value="1"/>
</dbReference>
<evidence type="ECO:0000259" key="1">
    <source>
        <dbReference type="SMART" id="SM00418"/>
    </source>
</evidence>
<dbReference type="InterPro" id="IPR036390">
    <property type="entry name" value="WH_DNA-bd_sf"/>
</dbReference>
<dbReference type="EMBL" id="RBAN01000005">
    <property type="protein sequence ID" value="RKN52028.1"/>
    <property type="molecule type" value="Genomic_DNA"/>
</dbReference>
<dbReference type="InterPro" id="IPR001845">
    <property type="entry name" value="HTH_ArsR_DNA-bd_dom"/>
</dbReference>
<keyword evidence="3" id="KW-1185">Reference proteome</keyword>
<dbReference type="InterPro" id="IPR005471">
    <property type="entry name" value="Tscrpt_reg_IclR_N"/>
</dbReference>
<protein>
    <submittedName>
        <fullName evidence="2">MarR family transcriptional regulator</fullName>
    </submittedName>
</protein>